<reference evidence="3" key="1">
    <citation type="submission" date="2011-12" db="EMBL/GenBank/DDBJ databases">
        <title>Complete genome sequence of Streptomyces cattleya strain DSM 46488.</title>
        <authorList>
            <person name="Ou H.-Y."/>
            <person name="Li P."/>
            <person name="Zhao C."/>
            <person name="O'Hagan D."/>
            <person name="Deng Z."/>
        </authorList>
    </citation>
    <scope>NUCLEOTIDE SEQUENCE [LARGE SCALE GENOMIC DNA]</scope>
    <source>
        <strain evidence="3">ATCC 35852 / DSM 46488 / JCM 4925 / NBRC 14057 / NRRL 8057</strain>
    </source>
</reference>
<organism evidence="2 3">
    <name type="scientific">Streptantibioticus cattleyicolor (strain ATCC 35852 / DSM 46488 / JCM 4925 / NBRC 14057 / NRRL 8057)</name>
    <name type="common">Streptomyces cattleya</name>
    <dbReference type="NCBI Taxonomy" id="1003195"/>
    <lineage>
        <taxon>Bacteria</taxon>
        <taxon>Bacillati</taxon>
        <taxon>Actinomycetota</taxon>
        <taxon>Actinomycetes</taxon>
        <taxon>Kitasatosporales</taxon>
        <taxon>Streptomycetaceae</taxon>
        <taxon>Streptantibioticus</taxon>
    </lineage>
</organism>
<keyword evidence="1" id="KW-1133">Transmembrane helix</keyword>
<proteinExistence type="predicted"/>
<feature type="transmembrane region" description="Helical" evidence="1">
    <location>
        <begin position="27"/>
        <end position="49"/>
    </location>
</feature>
<dbReference type="Pfam" id="PF19621">
    <property type="entry name" value="DUF6126"/>
    <property type="match status" value="1"/>
</dbReference>
<protein>
    <recommendedName>
        <fullName evidence="4">Small hydrophobic protein</fullName>
    </recommendedName>
</protein>
<dbReference type="STRING" id="1003195.SCATT_49520"/>
<dbReference type="KEGG" id="scy:SCATT_49520"/>
<accession>G8X0T4</accession>
<evidence type="ECO:0000256" key="1">
    <source>
        <dbReference type="SAM" id="Phobius"/>
    </source>
</evidence>
<dbReference type="PATRIC" id="fig|1003195.11.peg.6386"/>
<keyword evidence="1" id="KW-0472">Membrane</keyword>
<accession>F8JZM2</accession>
<dbReference type="AlphaFoldDB" id="F8JZM2"/>
<keyword evidence="1" id="KW-0812">Transmembrane</keyword>
<evidence type="ECO:0008006" key="4">
    <source>
        <dbReference type="Google" id="ProtNLM"/>
    </source>
</evidence>
<dbReference type="Proteomes" id="UP000007842">
    <property type="component" value="Chromosome"/>
</dbReference>
<dbReference type="RefSeq" id="WP_014145661.1">
    <property type="nucleotide sequence ID" value="NC_016111.1"/>
</dbReference>
<sequence length="57" mass="6574">MPESPVPVPEDQPQIKALNTRWQNRALWFRIAVYLAGSHLFAAFLFLLFQLGSRHGH</sequence>
<gene>
    <name evidence="2" type="ordered locus">SCATT_49520</name>
</gene>
<keyword evidence="3" id="KW-1185">Reference proteome</keyword>
<dbReference type="EMBL" id="CP003219">
    <property type="protein sequence ID" value="AEW97323.1"/>
    <property type="molecule type" value="Genomic_DNA"/>
</dbReference>
<evidence type="ECO:0000313" key="2">
    <source>
        <dbReference type="EMBL" id="AEW97323.1"/>
    </source>
</evidence>
<dbReference type="InterPro" id="IPR046129">
    <property type="entry name" value="DUF6126"/>
</dbReference>
<dbReference type="HOGENOM" id="CLU_2994617_0_0_11"/>
<name>F8JZM2_STREN</name>
<evidence type="ECO:0000313" key="3">
    <source>
        <dbReference type="Proteomes" id="UP000007842"/>
    </source>
</evidence>
<dbReference type="KEGG" id="sct:SCAT_4957"/>